<keyword evidence="9" id="KW-1185">Reference proteome</keyword>
<comment type="catalytic activity">
    <reaction evidence="5">
        <text>a 1,2-diacyl-sn-glycero-3-phospho-(1D-myo-inositol-4,5-bisphosphate) + H2O = 1D-myo-inositol 1,4,5-trisphosphate + a 1,2-diacyl-sn-glycerol + H(+)</text>
        <dbReference type="Rhea" id="RHEA:33179"/>
        <dbReference type="ChEBI" id="CHEBI:15377"/>
        <dbReference type="ChEBI" id="CHEBI:15378"/>
        <dbReference type="ChEBI" id="CHEBI:17815"/>
        <dbReference type="ChEBI" id="CHEBI:58456"/>
        <dbReference type="ChEBI" id="CHEBI:203600"/>
        <dbReference type="EC" id="3.1.4.11"/>
    </reaction>
</comment>
<dbReference type="SMR" id="A0A7I8X9Y9"/>
<gene>
    <name evidence="8" type="ORF">BXYJ_LOCUS15716</name>
</gene>
<evidence type="ECO:0000256" key="4">
    <source>
        <dbReference type="ARBA" id="ARBA00023098"/>
    </source>
</evidence>
<dbReference type="Gene3D" id="2.30.29.240">
    <property type="match status" value="1"/>
</dbReference>
<dbReference type="PANTHER" id="PTHR10336:SF36">
    <property type="entry name" value="1-PHOSPHATIDYLINOSITOL 4,5-BISPHOSPHATE PHOSPHODIESTERASE BETA-4"/>
    <property type="match status" value="1"/>
</dbReference>
<proteinExistence type="predicted"/>
<dbReference type="InterPro" id="IPR001711">
    <property type="entry name" value="PLipase_C_Pinositol-sp_Y"/>
</dbReference>
<evidence type="ECO:0000256" key="1">
    <source>
        <dbReference type="ARBA" id="ARBA00012368"/>
    </source>
</evidence>
<dbReference type="SUPFAM" id="SSF51695">
    <property type="entry name" value="PLC-like phosphodiesterases"/>
    <property type="match status" value="1"/>
</dbReference>
<dbReference type="Proteomes" id="UP000659654">
    <property type="component" value="Unassembled WGS sequence"/>
</dbReference>
<dbReference type="GO" id="GO:0051209">
    <property type="term" value="P:release of sequestered calcium ion into cytosol"/>
    <property type="evidence" value="ECO:0007669"/>
    <property type="project" value="TreeGrafter"/>
</dbReference>
<evidence type="ECO:0000256" key="5">
    <source>
        <dbReference type="RuleBase" id="RU361133"/>
    </source>
</evidence>
<dbReference type="Pfam" id="PF00388">
    <property type="entry name" value="PI-PLC-X"/>
    <property type="match status" value="1"/>
</dbReference>
<dbReference type="Gene3D" id="2.60.40.150">
    <property type="entry name" value="C2 domain"/>
    <property type="match status" value="1"/>
</dbReference>
<keyword evidence="2 5" id="KW-0378">Hydrolase</keyword>
<feature type="domain" description="PI-PLC Y-box" evidence="7">
    <location>
        <begin position="549"/>
        <end position="640"/>
    </location>
</feature>
<dbReference type="EC" id="3.1.4.11" evidence="1 5"/>
<evidence type="ECO:0000256" key="3">
    <source>
        <dbReference type="ARBA" id="ARBA00022963"/>
    </source>
</evidence>
<dbReference type="GO" id="GO:0046488">
    <property type="term" value="P:phosphatidylinositol metabolic process"/>
    <property type="evidence" value="ECO:0007669"/>
    <property type="project" value="TreeGrafter"/>
</dbReference>
<evidence type="ECO:0000256" key="2">
    <source>
        <dbReference type="ARBA" id="ARBA00022801"/>
    </source>
</evidence>
<dbReference type="InterPro" id="IPR017946">
    <property type="entry name" value="PLC-like_Pdiesterase_TIM-brl"/>
</dbReference>
<dbReference type="InterPro" id="IPR000909">
    <property type="entry name" value="PLipase_C_PInositol-sp_X_dom"/>
</dbReference>
<accession>A0A7I8X9Y9</accession>
<dbReference type="Proteomes" id="UP000582659">
    <property type="component" value="Unassembled WGS sequence"/>
</dbReference>
<dbReference type="SUPFAM" id="SSF47473">
    <property type="entry name" value="EF-hand"/>
    <property type="match status" value="1"/>
</dbReference>
<dbReference type="SUPFAM" id="SSF49562">
    <property type="entry name" value="C2 domain (Calcium/lipid-binding domain, CaLB)"/>
    <property type="match status" value="1"/>
</dbReference>
<dbReference type="AlphaFoldDB" id="A0A7I8X9Y9"/>
<dbReference type="PRINTS" id="PR00390">
    <property type="entry name" value="PHPHLIPASEC"/>
</dbReference>
<dbReference type="PROSITE" id="PS50008">
    <property type="entry name" value="PIPLC_Y_DOMAIN"/>
    <property type="match status" value="1"/>
</dbReference>
<name>A0A7I8X9Y9_BURXY</name>
<dbReference type="EMBL" id="CAJFCV020000006">
    <property type="protein sequence ID" value="CAG9132111.1"/>
    <property type="molecule type" value="Genomic_DNA"/>
</dbReference>
<evidence type="ECO:0000256" key="6">
    <source>
        <dbReference type="SAM" id="MobiDB-lite"/>
    </source>
</evidence>
<dbReference type="GO" id="GO:0004435">
    <property type="term" value="F:phosphatidylinositol-4,5-bisphosphate phospholipase C activity"/>
    <property type="evidence" value="ECO:0007669"/>
    <property type="project" value="UniProtKB-EC"/>
</dbReference>
<dbReference type="GO" id="GO:0016042">
    <property type="term" value="P:lipid catabolic process"/>
    <property type="evidence" value="ECO:0007669"/>
    <property type="project" value="UniProtKB-KW"/>
</dbReference>
<protein>
    <recommendedName>
        <fullName evidence="1 5">Phosphoinositide phospholipase C</fullName>
        <ecNumber evidence="1 5">3.1.4.11</ecNumber>
    </recommendedName>
</protein>
<evidence type="ECO:0000259" key="7">
    <source>
        <dbReference type="PROSITE" id="PS50008"/>
    </source>
</evidence>
<dbReference type="Gene3D" id="3.20.20.190">
    <property type="entry name" value="Phosphatidylinositol (PI) phosphodiesterase"/>
    <property type="match status" value="1"/>
</dbReference>
<dbReference type="PROSITE" id="PS50007">
    <property type="entry name" value="PIPLC_X_DOMAIN"/>
    <property type="match status" value="1"/>
</dbReference>
<dbReference type="InterPro" id="IPR001192">
    <property type="entry name" value="PI-PLC_fam"/>
</dbReference>
<keyword evidence="3 5" id="KW-0442">Lipid degradation</keyword>
<dbReference type="PANTHER" id="PTHR10336">
    <property type="entry name" value="PHOSPHOINOSITIDE-SPECIFIC PHOSPHOLIPASE C FAMILY PROTEIN"/>
    <property type="match status" value="1"/>
</dbReference>
<comment type="caution">
    <text evidence="8">The sequence shown here is derived from an EMBL/GenBank/DDBJ whole genome shotgun (WGS) entry which is preliminary data.</text>
</comment>
<organism evidence="8 9">
    <name type="scientific">Bursaphelenchus xylophilus</name>
    <name type="common">Pinewood nematode worm</name>
    <name type="synonym">Aphelenchoides xylophilus</name>
    <dbReference type="NCBI Taxonomy" id="6326"/>
    <lineage>
        <taxon>Eukaryota</taxon>
        <taxon>Metazoa</taxon>
        <taxon>Ecdysozoa</taxon>
        <taxon>Nematoda</taxon>
        <taxon>Chromadorea</taxon>
        <taxon>Rhabditida</taxon>
        <taxon>Tylenchina</taxon>
        <taxon>Tylenchomorpha</taxon>
        <taxon>Aphelenchoidea</taxon>
        <taxon>Aphelenchoididae</taxon>
        <taxon>Bursaphelenchus</taxon>
    </lineage>
</organism>
<reference evidence="8" key="1">
    <citation type="submission" date="2020-09" db="EMBL/GenBank/DDBJ databases">
        <authorList>
            <person name="Kikuchi T."/>
        </authorList>
    </citation>
    <scope>NUCLEOTIDE SEQUENCE</scope>
    <source>
        <strain evidence="8">Ka4C1</strain>
    </source>
</reference>
<dbReference type="InterPro" id="IPR011992">
    <property type="entry name" value="EF-hand-dom_pair"/>
</dbReference>
<dbReference type="EMBL" id="CAJFDI010000006">
    <property type="protein sequence ID" value="CAD5235625.1"/>
    <property type="molecule type" value="Genomic_DNA"/>
</dbReference>
<dbReference type="Pfam" id="PF00387">
    <property type="entry name" value="PI-PLC-Y"/>
    <property type="match status" value="1"/>
</dbReference>
<feature type="region of interest" description="Disordered" evidence="6">
    <location>
        <begin position="819"/>
        <end position="844"/>
    </location>
</feature>
<dbReference type="InterPro" id="IPR035892">
    <property type="entry name" value="C2_domain_sf"/>
</dbReference>
<sequence>MSSLRLPRFDVPARFVDGKDFEYLGDNLNKKIGAELQKVHVAVDGTESIFYWENKRHKSRKFLFVDAIVDCRVPKSNPTVLQIVCNRNFSCAEFFGFETSSEEVAEDWANELFKWVRWNRDRYHSVLRYYRLQFAPLLLQSKEKNYRTENAYQHLTIPYTHAINRIAVGIEITESTDFLDLYLEKVKRPDLLQLFNELCQGSPLLSPEAFLQFVNGTQHDPRLNEELFPFKSIRWARDTVVGLEDNPNATGLTFRGFARYLLEMDTDLNSNAMLLKPENMVNTITHYYINSSHNTYLNGNQIQAAKALPGNNCQICETQTEMYRQILLAGCRCIELDCWDGPNGLPVITHGPISLQQINTVPFREVCEAIIETAFKTSEYPIVLSLENHCSPPQQQHMANDFIEIFGDHLQAKPLENFPCEKGICLPSPNALKRKILLKGSKSKKASSNDRFVSLVGKMKDEMNRLIDIGTSKLSQNFQEYMNVRDPPPDEAIITRRPVTEEQYEQYRMVQEQFQYVKNETVAETKQALADLINYFQTTPRLDIDDPEYLMHSGSEQKIDKMITNGSAALIEHTTRHIVRVYPDIGRVSSSNFIPMYFWTAGCQMLALNFQTPGLPMQMNQALFEENGRCGYVLKSSCVRNRNHKMSVHDRTILSADSLEICVHSLQFVNLLVARYRNSLRFQIAMDLYDLPNDTIRDQFATPLMASADGGFNVFFVRKFTKFHKIIKPEHAMLHIRLLDEYGEELGQRFLAVHKVQAGYHHVILRNKNDRNECPVSVFVQFKVQTYVPAYQAELRENYVSPLRNKKEKADEINRLVDPMRGNSSKRRKNTSASNGMELLSTAM</sequence>
<dbReference type="SMART" id="SM00148">
    <property type="entry name" value="PLCXc"/>
    <property type="match status" value="1"/>
</dbReference>
<evidence type="ECO:0000313" key="8">
    <source>
        <dbReference type="EMBL" id="CAD5235625.1"/>
    </source>
</evidence>
<dbReference type="SMART" id="SM00149">
    <property type="entry name" value="PLCYc"/>
    <property type="match status" value="1"/>
</dbReference>
<dbReference type="OrthoDB" id="269822at2759"/>
<dbReference type="Gene3D" id="1.10.238.10">
    <property type="entry name" value="EF-hand"/>
    <property type="match status" value="1"/>
</dbReference>
<dbReference type="CDD" id="cd08558">
    <property type="entry name" value="PI-PLCc_eukaryota"/>
    <property type="match status" value="1"/>
</dbReference>
<dbReference type="GO" id="GO:0048015">
    <property type="term" value="P:phosphatidylinositol-mediated signaling"/>
    <property type="evidence" value="ECO:0007669"/>
    <property type="project" value="TreeGrafter"/>
</dbReference>
<keyword evidence="4 5" id="KW-0443">Lipid metabolism</keyword>
<evidence type="ECO:0000313" key="9">
    <source>
        <dbReference type="Proteomes" id="UP000659654"/>
    </source>
</evidence>